<accession>A0A383E865</accession>
<dbReference type="AlphaFoldDB" id="A0A383E865"/>
<feature type="non-terminal residue" evidence="1">
    <location>
        <position position="29"/>
    </location>
</feature>
<organism evidence="1">
    <name type="scientific">marine metagenome</name>
    <dbReference type="NCBI Taxonomy" id="408172"/>
    <lineage>
        <taxon>unclassified sequences</taxon>
        <taxon>metagenomes</taxon>
        <taxon>ecological metagenomes</taxon>
    </lineage>
</organism>
<evidence type="ECO:0000313" key="1">
    <source>
        <dbReference type="EMBL" id="SVE53057.1"/>
    </source>
</evidence>
<proteinExistence type="predicted"/>
<reference evidence="1" key="1">
    <citation type="submission" date="2018-05" db="EMBL/GenBank/DDBJ databases">
        <authorList>
            <person name="Lanie J.A."/>
            <person name="Ng W.-L."/>
            <person name="Kazmierczak K.M."/>
            <person name="Andrzejewski T.M."/>
            <person name="Davidsen T.M."/>
            <person name="Wayne K.J."/>
            <person name="Tettelin H."/>
            <person name="Glass J.I."/>
            <person name="Rusch D."/>
            <person name="Podicherti R."/>
            <person name="Tsui H.-C.T."/>
            <person name="Winkler M.E."/>
        </authorList>
    </citation>
    <scope>NUCLEOTIDE SEQUENCE</scope>
</reference>
<gene>
    <name evidence="1" type="ORF">METZ01_LOCUS505911</name>
</gene>
<name>A0A383E865_9ZZZZ</name>
<dbReference type="EMBL" id="UINC01223742">
    <property type="protein sequence ID" value="SVE53057.1"/>
    <property type="molecule type" value="Genomic_DNA"/>
</dbReference>
<protein>
    <submittedName>
        <fullName evidence="1">Uncharacterized protein</fullName>
    </submittedName>
</protein>
<sequence length="29" mass="3353">MRRVWSRRGKPVALQRRTRTAVLLSACLA</sequence>